<reference evidence="2" key="3">
    <citation type="submission" date="2020-12" db="UniProtKB">
        <authorList>
            <consortium name="EnsemblPlants"/>
        </authorList>
    </citation>
    <scope>IDENTIFICATION</scope>
</reference>
<dbReference type="Proteomes" id="UP000006727">
    <property type="component" value="Chromosome 8"/>
</dbReference>
<reference evidence="1 3" key="2">
    <citation type="journal article" date="2018" name="Plant J.">
        <title>The Physcomitrella patens chromosome-scale assembly reveals moss genome structure and evolution.</title>
        <authorList>
            <person name="Lang D."/>
            <person name="Ullrich K.K."/>
            <person name="Murat F."/>
            <person name="Fuchs J."/>
            <person name="Jenkins J."/>
            <person name="Haas F.B."/>
            <person name="Piednoel M."/>
            <person name="Gundlach H."/>
            <person name="Van Bel M."/>
            <person name="Meyberg R."/>
            <person name="Vives C."/>
            <person name="Morata J."/>
            <person name="Symeonidi A."/>
            <person name="Hiss M."/>
            <person name="Muchero W."/>
            <person name="Kamisugi Y."/>
            <person name="Saleh O."/>
            <person name="Blanc G."/>
            <person name="Decker E.L."/>
            <person name="van Gessel N."/>
            <person name="Grimwood J."/>
            <person name="Hayes R.D."/>
            <person name="Graham S.W."/>
            <person name="Gunter L.E."/>
            <person name="McDaniel S.F."/>
            <person name="Hoernstein S.N.W."/>
            <person name="Larsson A."/>
            <person name="Li F.W."/>
            <person name="Perroud P.F."/>
            <person name="Phillips J."/>
            <person name="Ranjan P."/>
            <person name="Rokshar D.S."/>
            <person name="Rothfels C.J."/>
            <person name="Schneider L."/>
            <person name="Shu S."/>
            <person name="Stevenson D.W."/>
            <person name="Thummler F."/>
            <person name="Tillich M."/>
            <person name="Villarreal Aguilar J.C."/>
            <person name="Widiez T."/>
            <person name="Wong G.K."/>
            <person name="Wymore A."/>
            <person name="Zhang Y."/>
            <person name="Zimmer A.D."/>
            <person name="Quatrano R.S."/>
            <person name="Mayer K.F.X."/>
            <person name="Goodstein D."/>
            <person name="Casacuberta J.M."/>
            <person name="Vandepoele K."/>
            <person name="Reski R."/>
            <person name="Cuming A.C."/>
            <person name="Tuskan G.A."/>
            <person name="Maumus F."/>
            <person name="Salse J."/>
            <person name="Schmutz J."/>
            <person name="Rensing S.A."/>
        </authorList>
    </citation>
    <scope>NUCLEOTIDE SEQUENCE [LARGE SCALE GENOMIC DNA]</scope>
    <source>
        <strain evidence="2 3">cv. Gransden 2004</strain>
    </source>
</reference>
<dbReference type="PANTHER" id="PTHR47176:SF1">
    <property type="entry name" value="OS04G0577500 PROTEIN"/>
    <property type="match status" value="1"/>
</dbReference>
<dbReference type="PANTHER" id="PTHR47176">
    <property type="entry name" value="OSJNBA0020J04.13 PROTEIN"/>
    <property type="match status" value="1"/>
</dbReference>
<name>A9RY48_PHYPA</name>
<dbReference type="AlphaFoldDB" id="A9RY48"/>
<accession>A9RY48</accession>
<dbReference type="PaxDb" id="3218-PP1S35_155V6.1"/>
<evidence type="ECO:0000313" key="1">
    <source>
        <dbReference type="EMBL" id="PNR49173.1"/>
    </source>
</evidence>
<proteinExistence type="predicted"/>
<dbReference type="EnsemblPlants" id="Pp3c8_2710V3.2">
    <property type="protein sequence ID" value="PAC:32964134.CDS.1"/>
    <property type="gene ID" value="Pp3c8_2710"/>
</dbReference>
<protein>
    <submittedName>
        <fullName evidence="1 2">Uncharacterized protein</fullName>
    </submittedName>
</protein>
<reference evidence="1 3" key="1">
    <citation type="journal article" date="2008" name="Science">
        <title>The Physcomitrella genome reveals evolutionary insights into the conquest of land by plants.</title>
        <authorList>
            <person name="Rensing S."/>
            <person name="Lang D."/>
            <person name="Zimmer A."/>
            <person name="Terry A."/>
            <person name="Salamov A."/>
            <person name="Shapiro H."/>
            <person name="Nishiyama T."/>
            <person name="Perroud P.-F."/>
            <person name="Lindquist E."/>
            <person name="Kamisugi Y."/>
            <person name="Tanahashi T."/>
            <person name="Sakakibara K."/>
            <person name="Fujita T."/>
            <person name="Oishi K."/>
            <person name="Shin-I T."/>
            <person name="Kuroki Y."/>
            <person name="Toyoda A."/>
            <person name="Suzuki Y."/>
            <person name="Hashimoto A."/>
            <person name="Yamaguchi K."/>
            <person name="Sugano A."/>
            <person name="Kohara Y."/>
            <person name="Fujiyama A."/>
            <person name="Anterola A."/>
            <person name="Aoki S."/>
            <person name="Ashton N."/>
            <person name="Barbazuk W.B."/>
            <person name="Barker E."/>
            <person name="Bennetzen J."/>
            <person name="Bezanilla M."/>
            <person name="Blankenship R."/>
            <person name="Cho S.H."/>
            <person name="Dutcher S."/>
            <person name="Estelle M."/>
            <person name="Fawcett J.A."/>
            <person name="Gundlach H."/>
            <person name="Hanada K."/>
            <person name="Heyl A."/>
            <person name="Hicks K.A."/>
            <person name="Hugh J."/>
            <person name="Lohr M."/>
            <person name="Mayer K."/>
            <person name="Melkozernov A."/>
            <person name="Murata T."/>
            <person name="Nelson D."/>
            <person name="Pils B."/>
            <person name="Prigge M."/>
            <person name="Reiss B."/>
            <person name="Renner T."/>
            <person name="Rombauts S."/>
            <person name="Rushton P."/>
            <person name="Sanderfoot A."/>
            <person name="Schween G."/>
            <person name="Shiu S.-H."/>
            <person name="Stueber K."/>
            <person name="Theodoulou F.L."/>
            <person name="Tu H."/>
            <person name="Van de Peer Y."/>
            <person name="Verrier P.J."/>
            <person name="Waters E."/>
            <person name="Wood A."/>
            <person name="Yang L."/>
            <person name="Cove D."/>
            <person name="Cuming A."/>
            <person name="Hasebe M."/>
            <person name="Lucas S."/>
            <person name="Mishler D.B."/>
            <person name="Reski R."/>
            <person name="Grigoriev I."/>
            <person name="Quatrano R.S."/>
            <person name="Boore J.L."/>
        </authorList>
    </citation>
    <scope>NUCLEOTIDE SEQUENCE [LARGE SCALE GENOMIC DNA]</scope>
    <source>
        <strain evidence="2 3">cv. Gransden 2004</strain>
    </source>
</reference>
<dbReference type="EnsemblPlants" id="Pp3c8_2710V3.1">
    <property type="protein sequence ID" value="PAC:32964133.CDS.1"/>
    <property type="gene ID" value="Pp3c8_2710"/>
</dbReference>
<dbReference type="InParanoid" id="A9RY48"/>
<evidence type="ECO:0000313" key="2">
    <source>
        <dbReference type="EnsemblPlants" id="PAC:32964133.CDS.1"/>
    </source>
</evidence>
<gene>
    <name evidence="1" type="ORF">PHYPA_011069</name>
</gene>
<keyword evidence="3" id="KW-1185">Reference proteome</keyword>
<evidence type="ECO:0000313" key="3">
    <source>
        <dbReference type="Proteomes" id="UP000006727"/>
    </source>
</evidence>
<dbReference type="STRING" id="3218.A9RY48"/>
<dbReference type="EMBL" id="ABEU02000008">
    <property type="protein sequence ID" value="PNR49173.1"/>
    <property type="molecule type" value="Genomic_DNA"/>
</dbReference>
<dbReference type="HOGENOM" id="CLU_1581142_0_0_1"/>
<dbReference type="Gramene" id="Pp3c8_2710V3.2">
    <property type="protein sequence ID" value="PAC:32964134.CDS.1"/>
    <property type="gene ID" value="Pp3c8_2710"/>
</dbReference>
<sequence length="103" mass="12263">MEKRASIFDVYYHLHGSRVLPMAAKLSEVRREKWVQWIAGNGMDEADWQVAKQVGEHFSSPMLCCELPLWWVNEWFQDWLLKLKFKLRSDPTAVVEEVSLYYN</sequence>
<organism evidence="1">
    <name type="scientific">Physcomitrium patens</name>
    <name type="common">Spreading-leaved earth moss</name>
    <name type="synonym">Physcomitrella patens</name>
    <dbReference type="NCBI Taxonomy" id="3218"/>
    <lineage>
        <taxon>Eukaryota</taxon>
        <taxon>Viridiplantae</taxon>
        <taxon>Streptophyta</taxon>
        <taxon>Embryophyta</taxon>
        <taxon>Bryophyta</taxon>
        <taxon>Bryophytina</taxon>
        <taxon>Bryopsida</taxon>
        <taxon>Funariidae</taxon>
        <taxon>Funariales</taxon>
        <taxon>Funariaceae</taxon>
        <taxon>Physcomitrium</taxon>
    </lineage>
</organism>
<dbReference type="Gramene" id="Pp3c8_2710V3.1">
    <property type="protein sequence ID" value="PAC:32964133.CDS.1"/>
    <property type="gene ID" value="Pp3c8_2710"/>
</dbReference>